<name>A0A165EZC6_9APHY</name>
<dbReference type="InterPro" id="IPR006076">
    <property type="entry name" value="FAD-dep_OxRdtase"/>
</dbReference>
<evidence type="ECO:0000259" key="7">
    <source>
        <dbReference type="Pfam" id="PF01266"/>
    </source>
</evidence>
<dbReference type="FunCoup" id="A0A165EZC6">
    <property type="interactions" value="63"/>
</dbReference>
<comment type="cofactor">
    <cofactor evidence="1 6">
        <name>FAD</name>
        <dbReference type="ChEBI" id="CHEBI:57692"/>
    </cofactor>
</comment>
<evidence type="ECO:0000256" key="5">
    <source>
        <dbReference type="ARBA" id="ARBA00023002"/>
    </source>
</evidence>
<dbReference type="GO" id="GO:0071949">
    <property type="term" value="F:FAD binding"/>
    <property type="evidence" value="ECO:0007669"/>
    <property type="project" value="InterPro"/>
</dbReference>
<proteinExistence type="inferred from homology"/>
<dbReference type="GO" id="GO:0005737">
    <property type="term" value="C:cytoplasm"/>
    <property type="evidence" value="ECO:0007669"/>
    <property type="project" value="TreeGrafter"/>
</dbReference>
<organism evidence="8 9">
    <name type="scientific">Laetiporus sulphureus 93-53</name>
    <dbReference type="NCBI Taxonomy" id="1314785"/>
    <lineage>
        <taxon>Eukaryota</taxon>
        <taxon>Fungi</taxon>
        <taxon>Dikarya</taxon>
        <taxon>Basidiomycota</taxon>
        <taxon>Agaricomycotina</taxon>
        <taxon>Agaricomycetes</taxon>
        <taxon>Polyporales</taxon>
        <taxon>Laetiporus</taxon>
    </lineage>
</organism>
<evidence type="ECO:0000256" key="3">
    <source>
        <dbReference type="ARBA" id="ARBA00022630"/>
    </source>
</evidence>
<dbReference type="Proteomes" id="UP000076871">
    <property type="component" value="Unassembled WGS sequence"/>
</dbReference>
<keyword evidence="4 6" id="KW-0274">FAD</keyword>
<dbReference type="STRING" id="1314785.A0A165EZC6"/>
<dbReference type="GO" id="GO:0019478">
    <property type="term" value="P:D-amino acid catabolic process"/>
    <property type="evidence" value="ECO:0007669"/>
    <property type="project" value="TreeGrafter"/>
</dbReference>
<dbReference type="OrthoDB" id="2015447at2759"/>
<evidence type="ECO:0000256" key="2">
    <source>
        <dbReference type="ARBA" id="ARBA00006730"/>
    </source>
</evidence>
<dbReference type="PANTHER" id="PTHR11530">
    <property type="entry name" value="D-AMINO ACID OXIDASE"/>
    <property type="match status" value="1"/>
</dbReference>
<keyword evidence="5" id="KW-0560">Oxidoreductase</keyword>
<gene>
    <name evidence="8" type="ORF">LAESUDRAFT_649988</name>
</gene>
<dbReference type="PIRSF" id="PIRSF000189">
    <property type="entry name" value="D-aa_oxidase"/>
    <property type="match status" value="1"/>
</dbReference>
<dbReference type="GeneID" id="63821240"/>
<keyword evidence="9" id="KW-1185">Reference proteome</keyword>
<dbReference type="InterPro" id="IPR023209">
    <property type="entry name" value="DAO"/>
</dbReference>
<evidence type="ECO:0000256" key="1">
    <source>
        <dbReference type="ARBA" id="ARBA00001974"/>
    </source>
</evidence>
<dbReference type="EMBL" id="KV427617">
    <property type="protein sequence ID" value="KZT08034.1"/>
    <property type="molecule type" value="Genomic_DNA"/>
</dbReference>
<feature type="binding site" evidence="6">
    <location>
        <position position="347"/>
    </location>
    <ligand>
        <name>D-dopa</name>
        <dbReference type="ChEBI" id="CHEBI:149689"/>
    </ligand>
</feature>
<feature type="domain" description="FAD dependent oxidoreductase" evidence="7">
    <location>
        <begin position="10"/>
        <end position="358"/>
    </location>
</feature>
<protein>
    <submittedName>
        <fullName evidence="8">D-amino-acid oxidase</fullName>
    </submittedName>
</protein>
<keyword evidence="3" id="KW-0285">Flavoprotein</keyword>
<dbReference type="SUPFAM" id="SSF54373">
    <property type="entry name" value="FAD-linked reductases, C-terminal domain"/>
    <property type="match status" value="1"/>
</dbReference>
<evidence type="ECO:0000313" key="9">
    <source>
        <dbReference type="Proteomes" id="UP000076871"/>
    </source>
</evidence>
<dbReference type="GO" id="GO:0003884">
    <property type="term" value="F:D-amino-acid oxidase activity"/>
    <property type="evidence" value="ECO:0007669"/>
    <property type="project" value="InterPro"/>
</dbReference>
<dbReference type="Gene3D" id="3.40.50.720">
    <property type="entry name" value="NAD(P)-binding Rossmann-like Domain"/>
    <property type="match status" value="1"/>
</dbReference>
<dbReference type="Pfam" id="PF01266">
    <property type="entry name" value="DAO"/>
    <property type="match status" value="1"/>
</dbReference>
<dbReference type="AlphaFoldDB" id="A0A165EZC6"/>
<dbReference type="PANTHER" id="PTHR11530:SF11">
    <property type="entry name" value="D-ASPARTATE OXIDASE"/>
    <property type="match status" value="1"/>
</dbReference>
<evidence type="ECO:0000313" key="8">
    <source>
        <dbReference type="EMBL" id="KZT08034.1"/>
    </source>
</evidence>
<reference evidence="8 9" key="1">
    <citation type="journal article" date="2016" name="Mol. Biol. Evol.">
        <title>Comparative Genomics of Early-Diverging Mushroom-Forming Fungi Provides Insights into the Origins of Lignocellulose Decay Capabilities.</title>
        <authorList>
            <person name="Nagy L.G."/>
            <person name="Riley R."/>
            <person name="Tritt A."/>
            <person name="Adam C."/>
            <person name="Daum C."/>
            <person name="Floudas D."/>
            <person name="Sun H."/>
            <person name="Yadav J.S."/>
            <person name="Pangilinan J."/>
            <person name="Larsson K.H."/>
            <person name="Matsuura K."/>
            <person name="Barry K."/>
            <person name="Labutti K."/>
            <person name="Kuo R."/>
            <person name="Ohm R.A."/>
            <person name="Bhattacharya S.S."/>
            <person name="Shirouzu T."/>
            <person name="Yoshinaga Y."/>
            <person name="Martin F.M."/>
            <person name="Grigoriev I.V."/>
            <person name="Hibbett D.S."/>
        </authorList>
    </citation>
    <scope>NUCLEOTIDE SEQUENCE [LARGE SCALE GENOMIC DNA]</scope>
    <source>
        <strain evidence="8 9">93-53</strain>
    </source>
</reference>
<dbReference type="Gene3D" id="3.30.9.10">
    <property type="entry name" value="D-Amino Acid Oxidase, subunit A, domain 2"/>
    <property type="match status" value="1"/>
</dbReference>
<feature type="binding site" evidence="6">
    <location>
        <position position="314"/>
    </location>
    <ligand>
        <name>D-dopa</name>
        <dbReference type="ChEBI" id="CHEBI:149689"/>
    </ligand>
</feature>
<dbReference type="SUPFAM" id="SSF51971">
    <property type="entry name" value="Nucleotide-binding domain"/>
    <property type="match status" value="1"/>
</dbReference>
<feature type="binding site" evidence="6">
    <location>
        <position position="166"/>
    </location>
    <ligand>
        <name>FAD</name>
        <dbReference type="ChEBI" id="CHEBI:57692"/>
    </ligand>
</feature>
<evidence type="ECO:0000256" key="6">
    <source>
        <dbReference type="PIRSR" id="PIRSR000189-1"/>
    </source>
</evidence>
<dbReference type="InParanoid" id="A0A165EZC6"/>
<comment type="similarity">
    <text evidence="2">Belongs to the DAMOX/DASOX family.</text>
</comment>
<evidence type="ECO:0000256" key="4">
    <source>
        <dbReference type="ARBA" id="ARBA00022827"/>
    </source>
</evidence>
<dbReference type="RefSeq" id="XP_040765774.1">
    <property type="nucleotide sequence ID" value="XM_040904210.1"/>
</dbReference>
<sequence>MSLQHTNAKKVVVLGAGVVGLTVALTIQEKGGYDVTIIADTFPSDPNNAKYASHWAGAWHAIYKGTREPERQIQRDTFKVMWDLSEPGSEAEGCFRRIKTREYYYEKTDIDASWMPDFQPLPINSLVPPTKSGYTYSTYTVDPPLYLNYLLARFLARGGVIVRGTVLHISQVIEGGPDVFARGHASPAPIDALVVCSGIGARTLGGVEDTEVIPSRGQVVTLRAPWVSEGKRVTDASGTMITYVIPHRKGTVALGSTKDQNDWYPVPRPKTTEDILQRCLGLMPELAPPEIARERKATVDDLRPLIVEVGVGLRPARKGGIRLDMEWVDDKDHGRKIPVVYNYGHDGSGFVFSWGCATRILNMLEDALSK</sequence>
<accession>A0A165EZC6</accession>